<accession>A0ABD3RUY7</accession>
<proteinExistence type="predicted"/>
<evidence type="ECO:0000313" key="2">
    <source>
        <dbReference type="EMBL" id="KAL3815640.1"/>
    </source>
</evidence>
<comment type="caution">
    <text evidence="2">The sequence shown here is derived from an EMBL/GenBank/DDBJ whole genome shotgun (WGS) entry which is preliminary data.</text>
</comment>
<reference evidence="2 3" key="1">
    <citation type="submission" date="2024-10" db="EMBL/GenBank/DDBJ databases">
        <title>Updated reference genomes for cyclostephanoid diatoms.</title>
        <authorList>
            <person name="Roberts W.R."/>
            <person name="Alverson A.J."/>
        </authorList>
    </citation>
    <scope>NUCLEOTIDE SEQUENCE [LARGE SCALE GENOMIC DNA]</scope>
    <source>
        <strain evidence="2 3">AJA228-03</strain>
    </source>
</reference>
<dbReference type="EMBL" id="JALLPB020000188">
    <property type="protein sequence ID" value="KAL3815640.1"/>
    <property type="molecule type" value="Genomic_DNA"/>
</dbReference>
<protein>
    <submittedName>
        <fullName evidence="2">Uncharacterized protein</fullName>
    </submittedName>
</protein>
<dbReference type="Proteomes" id="UP001530377">
    <property type="component" value="Unassembled WGS sequence"/>
</dbReference>
<feature type="region of interest" description="Disordered" evidence="1">
    <location>
        <begin position="1"/>
        <end position="39"/>
    </location>
</feature>
<evidence type="ECO:0000313" key="3">
    <source>
        <dbReference type="Proteomes" id="UP001530377"/>
    </source>
</evidence>
<evidence type="ECO:0000256" key="1">
    <source>
        <dbReference type="SAM" id="MobiDB-lite"/>
    </source>
</evidence>
<keyword evidence="3" id="KW-1185">Reference proteome</keyword>
<sequence>MIAALVRPRGRNANSSQRSIADHGRGLQSHGGGGGRDVVGKELDVSRVLNDIATSNGMRTRHVLDDLGRYGLPMDIVKTEGGTFTSWMLLEDDSGMD</sequence>
<organism evidence="2 3">
    <name type="scientific">Cyclostephanos tholiformis</name>
    <dbReference type="NCBI Taxonomy" id="382380"/>
    <lineage>
        <taxon>Eukaryota</taxon>
        <taxon>Sar</taxon>
        <taxon>Stramenopiles</taxon>
        <taxon>Ochrophyta</taxon>
        <taxon>Bacillariophyta</taxon>
        <taxon>Coscinodiscophyceae</taxon>
        <taxon>Thalassiosirophycidae</taxon>
        <taxon>Stephanodiscales</taxon>
        <taxon>Stephanodiscaceae</taxon>
        <taxon>Cyclostephanos</taxon>
    </lineage>
</organism>
<gene>
    <name evidence="2" type="ORF">ACHAXA_006915</name>
</gene>
<dbReference type="AlphaFoldDB" id="A0ABD3RUY7"/>
<name>A0ABD3RUY7_9STRA</name>